<evidence type="ECO:0000313" key="1">
    <source>
        <dbReference type="EMBL" id="KAJ9080993.1"/>
    </source>
</evidence>
<evidence type="ECO:0000313" key="2">
    <source>
        <dbReference type="Proteomes" id="UP001165960"/>
    </source>
</evidence>
<organism evidence="1 2">
    <name type="scientific">Entomophthora muscae</name>
    <dbReference type="NCBI Taxonomy" id="34485"/>
    <lineage>
        <taxon>Eukaryota</taxon>
        <taxon>Fungi</taxon>
        <taxon>Fungi incertae sedis</taxon>
        <taxon>Zoopagomycota</taxon>
        <taxon>Entomophthoromycotina</taxon>
        <taxon>Entomophthoromycetes</taxon>
        <taxon>Entomophthorales</taxon>
        <taxon>Entomophthoraceae</taxon>
        <taxon>Entomophthora</taxon>
    </lineage>
</organism>
<proteinExistence type="predicted"/>
<dbReference type="EMBL" id="QTSX02001505">
    <property type="protein sequence ID" value="KAJ9080993.1"/>
    <property type="molecule type" value="Genomic_DNA"/>
</dbReference>
<gene>
    <name evidence="1" type="ORF">DSO57_1019058</name>
</gene>
<dbReference type="Proteomes" id="UP001165960">
    <property type="component" value="Unassembled WGS sequence"/>
</dbReference>
<protein>
    <submittedName>
        <fullName evidence="1">Uncharacterized protein</fullName>
    </submittedName>
</protein>
<keyword evidence="2" id="KW-1185">Reference proteome</keyword>
<comment type="caution">
    <text evidence="1">The sequence shown here is derived from an EMBL/GenBank/DDBJ whole genome shotgun (WGS) entry which is preliminary data.</text>
</comment>
<name>A0ACC2U1X0_9FUNG</name>
<accession>A0ACC2U1X0</accession>
<sequence length="58" mass="6580">MGESETTKSDSRGRRYSSSGIQCHLAGIQWILHQMPVKCVPALWAWQDKSQRAALYSE</sequence>
<reference evidence="1" key="1">
    <citation type="submission" date="2022-04" db="EMBL/GenBank/DDBJ databases">
        <title>Genome of the entomopathogenic fungus Entomophthora muscae.</title>
        <authorList>
            <person name="Elya C."/>
            <person name="Lovett B.R."/>
            <person name="Lee E."/>
            <person name="Macias A.M."/>
            <person name="Hajek A.E."/>
            <person name="De Bivort B.L."/>
            <person name="Kasson M.T."/>
            <person name="De Fine Licht H.H."/>
            <person name="Stajich J.E."/>
        </authorList>
    </citation>
    <scope>NUCLEOTIDE SEQUENCE</scope>
    <source>
        <strain evidence="1">Berkeley</strain>
    </source>
</reference>